<dbReference type="EMBL" id="BMXI01000007">
    <property type="protein sequence ID" value="GHC53167.1"/>
    <property type="molecule type" value="Genomic_DNA"/>
</dbReference>
<dbReference type="PROSITE" id="PS51128">
    <property type="entry name" value="ZF_DKSA_2"/>
    <property type="match status" value="1"/>
</dbReference>
<feature type="domain" description="Zinc finger DksA/TraR C4-type" evidence="5">
    <location>
        <begin position="78"/>
        <end position="112"/>
    </location>
</feature>
<gene>
    <name evidence="6" type="primary">dksA</name>
    <name evidence="6" type="ORF">GCM10007100_19530</name>
</gene>
<dbReference type="InterPro" id="IPR000962">
    <property type="entry name" value="Znf_DskA_TraR"/>
</dbReference>
<dbReference type="GO" id="GO:0008270">
    <property type="term" value="F:zinc ion binding"/>
    <property type="evidence" value="ECO:0007669"/>
    <property type="project" value="UniProtKB-KW"/>
</dbReference>
<keyword evidence="3" id="KW-0862">Zinc</keyword>
<organism evidence="6 7">
    <name type="scientific">Roseibacillus persicicus</name>
    <dbReference type="NCBI Taxonomy" id="454148"/>
    <lineage>
        <taxon>Bacteria</taxon>
        <taxon>Pseudomonadati</taxon>
        <taxon>Verrucomicrobiota</taxon>
        <taxon>Verrucomicrobiia</taxon>
        <taxon>Verrucomicrobiales</taxon>
        <taxon>Verrucomicrobiaceae</taxon>
        <taxon>Roseibacillus</taxon>
    </lineage>
</organism>
<reference evidence="6" key="1">
    <citation type="journal article" date="2014" name="Int. J. Syst. Evol. Microbiol.">
        <title>Complete genome sequence of Corynebacterium casei LMG S-19264T (=DSM 44701T), isolated from a smear-ripened cheese.</title>
        <authorList>
            <consortium name="US DOE Joint Genome Institute (JGI-PGF)"/>
            <person name="Walter F."/>
            <person name="Albersmeier A."/>
            <person name="Kalinowski J."/>
            <person name="Ruckert C."/>
        </authorList>
    </citation>
    <scope>NUCLEOTIDE SEQUENCE</scope>
    <source>
        <strain evidence="6">KCTC 12988</strain>
    </source>
</reference>
<dbReference type="RefSeq" id="WP_189569757.1">
    <property type="nucleotide sequence ID" value="NZ_BMXI01000007.1"/>
</dbReference>
<evidence type="ECO:0000259" key="5">
    <source>
        <dbReference type="Pfam" id="PF01258"/>
    </source>
</evidence>
<evidence type="ECO:0000256" key="2">
    <source>
        <dbReference type="ARBA" id="ARBA00022771"/>
    </source>
</evidence>
<dbReference type="AlphaFoldDB" id="A0A918TNV0"/>
<accession>A0A918TNV0</accession>
<dbReference type="SUPFAM" id="SSF109635">
    <property type="entry name" value="DnaK suppressor protein DksA, alpha-hairpin domain"/>
    <property type="match status" value="1"/>
</dbReference>
<dbReference type="PANTHER" id="PTHR33823">
    <property type="entry name" value="RNA POLYMERASE-BINDING TRANSCRIPTION FACTOR DKSA-RELATED"/>
    <property type="match status" value="1"/>
</dbReference>
<evidence type="ECO:0000256" key="1">
    <source>
        <dbReference type="ARBA" id="ARBA00022723"/>
    </source>
</evidence>
<keyword evidence="1" id="KW-0479">Metal-binding</keyword>
<keyword evidence="2" id="KW-0863">Zinc-finger</keyword>
<sequence>MNQSLLDTFEKKLTKQLAELEQQLGGQFDEERELQPPQVGDQIDHALDSRAEVLDRVSESEVKLIAKIKLALQRIKDGTYDQCGSCGEVIPLARLEAKPSVSLCLDCQIKHESQQTKRP</sequence>
<comment type="caution">
    <text evidence="6">The sequence shown here is derived from an EMBL/GenBank/DDBJ whole genome shotgun (WGS) entry which is preliminary data.</text>
</comment>
<dbReference type="InterPro" id="IPR037187">
    <property type="entry name" value="DnaK_N"/>
</dbReference>
<evidence type="ECO:0000313" key="6">
    <source>
        <dbReference type="EMBL" id="GHC53167.1"/>
    </source>
</evidence>
<protein>
    <submittedName>
        <fullName evidence="6">RNA polymerase-binding transcription factor DksA</fullName>
    </submittedName>
</protein>
<reference evidence="6" key="2">
    <citation type="submission" date="2020-09" db="EMBL/GenBank/DDBJ databases">
        <authorList>
            <person name="Sun Q."/>
            <person name="Kim S."/>
        </authorList>
    </citation>
    <scope>NUCLEOTIDE SEQUENCE</scope>
    <source>
        <strain evidence="6">KCTC 12988</strain>
    </source>
</reference>
<evidence type="ECO:0000313" key="7">
    <source>
        <dbReference type="Proteomes" id="UP000644507"/>
    </source>
</evidence>
<feature type="zinc finger region" description="dksA C4-type" evidence="4">
    <location>
        <begin position="83"/>
        <end position="107"/>
    </location>
</feature>
<dbReference type="Gene3D" id="1.20.120.910">
    <property type="entry name" value="DksA, coiled-coil domain"/>
    <property type="match status" value="1"/>
</dbReference>
<evidence type="ECO:0000256" key="3">
    <source>
        <dbReference type="ARBA" id="ARBA00022833"/>
    </source>
</evidence>
<dbReference type="PANTHER" id="PTHR33823:SF4">
    <property type="entry name" value="GENERAL STRESS PROTEIN 16O"/>
    <property type="match status" value="1"/>
</dbReference>
<keyword evidence="7" id="KW-1185">Reference proteome</keyword>
<dbReference type="Pfam" id="PF01258">
    <property type="entry name" value="zf-dskA_traR"/>
    <property type="match status" value="1"/>
</dbReference>
<dbReference type="Proteomes" id="UP000644507">
    <property type="component" value="Unassembled WGS sequence"/>
</dbReference>
<name>A0A918TNV0_9BACT</name>
<dbReference type="SUPFAM" id="SSF57716">
    <property type="entry name" value="Glucocorticoid receptor-like (DNA-binding domain)"/>
    <property type="match status" value="1"/>
</dbReference>
<evidence type="ECO:0000256" key="4">
    <source>
        <dbReference type="PROSITE-ProRule" id="PRU00510"/>
    </source>
</evidence>
<proteinExistence type="predicted"/>